<sequence>MRKKPCQSIPDKSVRHISFAYNRNEVTSTSIFFPNKCEKRAENFVISRSTRVNCLCVLQGRSSCEEQDIKHVGRCMWKISQLSHKKPSHKKITKDRKARCLPPPL</sequence>
<feature type="region of interest" description="Disordered" evidence="1">
    <location>
        <begin position="86"/>
        <end position="105"/>
    </location>
</feature>
<reference evidence="2" key="1">
    <citation type="submission" date="2013-07" db="EMBL/GenBank/DDBJ databases">
        <title>The genome of an arbuscular mycorrhizal fungus provides insights into the evolution of the oldest plant symbiosis.</title>
        <authorList>
            <consortium name="DOE Joint Genome Institute"/>
            <person name="Tisserant E."/>
            <person name="Malbreil M."/>
            <person name="Kuo A."/>
            <person name="Kohler A."/>
            <person name="Symeonidi A."/>
            <person name="Balestrini R."/>
            <person name="Charron P."/>
            <person name="Duensing N."/>
            <person name="Frei-dit-Frey N."/>
            <person name="Gianinazzi-Pearson V."/>
            <person name="Gilbert B."/>
            <person name="Handa Y."/>
            <person name="Hijri M."/>
            <person name="Kaul R."/>
            <person name="Kawaguchi M."/>
            <person name="Krajinski F."/>
            <person name="Lammers P."/>
            <person name="Lapierre D."/>
            <person name="Masclaux F.G."/>
            <person name="Murat C."/>
            <person name="Morin E."/>
            <person name="Ndikumana S."/>
            <person name="Pagni M."/>
            <person name="Petitpierre D."/>
            <person name="Requena N."/>
            <person name="Rosikiewicz P."/>
            <person name="Riley R."/>
            <person name="Saito K."/>
            <person name="San Clemente H."/>
            <person name="Shapiro H."/>
            <person name="van Tuinen D."/>
            <person name="Becard G."/>
            <person name="Bonfante P."/>
            <person name="Paszkowski U."/>
            <person name="Shachar-Hill Y."/>
            <person name="Young J.P."/>
            <person name="Sanders I.R."/>
            <person name="Henrissat B."/>
            <person name="Rensing S.A."/>
            <person name="Grigoriev I.V."/>
            <person name="Corradi N."/>
            <person name="Roux C."/>
            <person name="Martin F."/>
        </authorList>
    </citation>
    <scope>NUCLEOTIDE SEQUENCE</scope>
    <source>
        <strain evidence="2">DAOM 197198</strain>
    </source>
</reference>
<name>U9SW34_RHIID</name>
<proteinExistence type="predicted"/>
<feature type="compositionally biased region" description="Basic residues" evidence="1">
    <location>
        <begin position="86"/>
        <end position="99"/>
    </location>
</feature>
<dbReference type="VEuPathDB" id="FungiDB:RhiirFUN_023526"/>
<dbReference type="HOGENOM" id="CLU_2238043_0_0_1"/>
<dbReference type="EMBL" id="KI297418">
    <property type="protein sequence ID" value="ESA00149.1"/>
    <property type="molecule type" value="Genomic_DNA"/>
</dbReference>
<accession>U9SW34</accession>
<dbReference type="AlphaFoldDB" id="U9SW34"/>
<organism evidence="2">
    <name type="scientific">Rhizophagus irregularis (strain DAOM 181602 / DAOM 197198 / MUCL 43194)</name>
    <name type="common">Arbuscular mycorrhizal fungus</name>
    <name type="synonym">Glomus intraradices</name>
    <dbReference type="NCBI Taxonomy" id="747089"/>
    <lineage>
        <taxon>Eukaryota</taxon>
        <taxon>Fungi</taxon>
        <taxon>Fungi incertae sedis</taxon>
        <taxon>Mucoromycota</taxon>
        <taxon>Glomeromycotina</taxon>
        <taxon>Glomeromycetes</taxon>
        <taxon>Glomerales</taxon>
        <taxon>Glomeraceae</taxon>
        <taxon>Rhizophagus</taxon>
    </lineage>
</organism>
<evidence type="ECO:0000313" key="2">
    <source>
        <dbReference type="EMBL" id="ESA00149.1"/>
    </source>
</evidence>
<protein>
    <submittedName>
        <fullName evidence="2">Uncharacterized protein</fullName>
    </submittedName>
</protein>
<evidence type="ECO:0000256" key="1">
    <source>
        <dbReference type="SAM" id="MobiDB-lite"/>
    </source>
</evidence>
<gene>
    <name evidence="2" type="ORF">GLOINDRAFT_271886</name>
</gene>